<protein>
    <recommendedName>
        <fullName evidence="5">8-amino-7-oxononanoate synthase</fullName>
        <ecNumber evidence="5">2.3.1.47</ecNumber>
    </recommendedName>
    <alternativeName>
        <fullName evidence="9">7-keto-8-amino-pelargonic acid synthase</fullName>
    </alternativeName>
    <alternativeName>
        <fullName evidence="10">8-amino-7-ketopelargonate synthase</fullName>
    </alternativeName>
</protein>
<name>A0A644VGN7_9ZZZZ</name>
<dbReference type="Gene3D" id="3.40.640.10">
    <property type="entry name" value="Type I PLP-dependent aspartate aminotransferase-like (Major domain)"/>
    <property type="match status" value="1"/>
</dbReference>
<evidence type="ECO:0000256" key="7">
    <source>
        <dbReference type="ARBA" id="ARBA00022756"/>
    </source>
</evidence>
<comment type="pathway">
    <text evidence="2">Cofactor biosynthesis; biotin biosynthesis.</text>
</comment>
<organism evidence="13">
    <name type="scientific">bioreactor metagenome</name>
    <dbReference type="NCBI Taxonomy" id="1076179"/>
    <lineage>
        <taxon>unclassified sequences</taxon>
        <taxon>metagenomes</taxon>
        <taxon>ecological metagenomes</taxon>
    </lineage>
</organism>
<evidence type="ECO:0000256" key="11">
    <source>
        <dbReference type="ARBA" id="ARBA00047715"/>
    </source>
</evidence>
<dbReference type="InterPro" id="IPR015424">
    <property type="entry name" value="PyrdxlP-dep_Trfase"/>
</dbReference>
<comment type="caution">
    <text evidence="13">The sequence shown here is derived from an EMBL/GenBank/DDBJ whole genome shotgun (WGS) entry which is preliminary data.</text>
</comment>
<accession>A0A644VGN7</accession>
<comment type="cofactor">
    <cofactor evidence="1">
        <name>pyridoxal 5'-phosphate</name>
        <dbReference type="ChEBI" id="CHEBI:597326"/>
    </cofactor>
</comment>
<comment type="subunit">
    <text evidence="4">Homodimer.</text>
</comment>
<comment type="similarity">
    <text evidence="3">Belongs to the class-II pyridoxal-phosphate-dependent aminotransferase family. BioF subfamily.</text>
</comment>
<dbReference type="AlphaFoldDB" id="A0A644VGN7"/>
<feature type="domain" description="Aminotransferase class I/classII large" evidence="12">
    <location>
        <begin position="42"/>
        <end position="385"/>
    </location>
</feature>
<dbReference type="EMBL" id="VSSQ01000305">
    <property type="protein sequence ID" value="MPL90486.1"/>
    <property type="molecule type" value="Genomic_DNA"/>
</dbReference>
<dbReference type="InterPro" id="IPR001917">
    <property type="entry name" value="Aminotrans_II_pyridoxalP_BS"/>
</dbReference>
<keyword evidence="6 13" id="KW-0808">Transferase</keyword>
<evidence type="ECO:0000256" key="5">
    <source>
        <dbReference type="ARBA" id="ARBA00013187"/>
    </source>
</evidence>
<dbReference type="InterPro" id="IPR015421">
    <property type="entry name" value="PyrdxlP-dep_Trfase_major"/>
</dbReference>
<dbReference type="InterPro" id="IPR015422">
    <property type="entry name" value="PyrdxlP-dep_Trfase_small"/>
</dbReference>
<evidence type="ECO:0000256" key="2">
    <source>
        <dbReference type="ARBA" id="ARBA00004746"/>
    </source>
</evidence>
<evidence type="ECO:0000259" key="12">
    <source>
        <dbReference type="Pfam" id="PF00155"/>
    </source>
</evidence>
<evidence type="ECO:0000256" key="8">
    <source>
        <dbReference type="ARBA" id="ARBA00022898"/>
    </source>
</evidence>
<dbReference type="PROSITE" id="PS00599">
    <property type="entry name" value="AA_TRANSFER_CLASS_2"/>
    <property type="match status" value="1"/>
</dbReference>
<dbReference type="EC" id="2.3.1.47" evidence="5"/>
<dbReference type="Gene3D" id="3.90.1150.10">
    <property type="entry name" value="Aspartate Aminotransferase, domain 1"/>
    <property type="match status" value="1"/>
</dbReference>
<keyword evidence="7" id="KW-0093">Biotin biosynthesis</keyword>
<evidence type="ECO:0000256" key="1">
    <source>
        <dbReference type="ARBA" id="ARBA00001933"/>
    </source>
</evidence>
<evidence type="ECO:0000256" key="9">
    <source>
        <dbReference type="ARBA" id="ARBA00032610"/>
    </source>
</evidence>
<dbReference type="SUPFAM" id="SSF53383">
    <property type="entry name" value="PLP-dependent transferases"/>
    <property type="match status" value="1"/>
</dbReference>
<evidence type="ECO:0000313" key="13">
    <source>
        <dbReference type="EMBL" id="MPL90486.1"/>
    </source>
</evidence>
<dbReference type="GO" id="GO:0030170">
    <property type="term" value="F:pyridoxal phosphate binding"/>
    <property type="evidence" value="ECO:0007669"/>
    <property type="project" value="InterPro"/>
</dbReference>
<dbReference type="PANTHER" id="PTHR13693:SF100">
    <property type="entry name" value="8-AMINO-7-OXONONANOATE SYNTHASE"/>
    <property type="match status" value="1"/>
</dbReference>
<evidence type="ECO:0000256" key="10">
    <source>
        <dbReference type="ARBA" id="ARBA00033381"/>
    </source>
</evidence>
<keyword evidence="13" id="KW-0012">Acyltransferase</keyword>
<proteinExistence type="inferred from homology"/>
<dbReference type="PANTHER" id="PTHR13693">
    <property type="entry name" value="CLASS II AMINOTRANSFERASE/8-AMINO-7-OXONONANOATE SYNTHASE"/>
    <property type="match status" value="1"/>
</dbReference>
<comment type="catalytic activity">
    <reaction evidence="11">
        <text>6-carboxyhexanoyl-[ACP] + L-alanine + H(+) = (8S)-8-amino-7-oxononanoate + holo-[ACP] + CO2</text>
        <dbReference type="Rhea" id="RHEA:42288"/>
        <dbReference type="Rhea" id="RHEA-COMP:9685"/>
        <dbReference type="Rhea" id="RHEA-COMP:9955"/>
        <dbReference type="ChEBI" id="CHEBI:15378"/>
        <dbReference type="ChEBI" id="CHEBI:16526"/>
        <dbReference type="ChEBI" id="CHEBI:57972"/>
        <dbReference type="ChEBI" id="CHEBI:64479"/>
        <dbReference type="ChEBI" id="CHEBI:78846"/>
        <dbReference type="ChEBI" id="CHEBI:149468"/>
        <dbReference type="EC" id="2.3.1.47"/>
    </reaction>
</comment>
<dbReference type="InterPro" id="IPR004839">
    <property type="entry name" value="Aminotransferase_I/II_large"/>
</dbReference>
<dbReference type="GO" id="GO:0008710">
    <property type="term" value="F:8-amino-7-oxononanoate synthase activity"/>
    <property type="evidence" value="ECO:0007669"/>
    <property type="project" value="UniProtKB-EC"/>
</dbReference>
<evidence type="ECO:0000256" key="4">
    <source>
        <dbReference type="ARBA" id="ARBA00011738"/>
    </source>
</evidence>
<keyword evidence="8" id="KW-0663">Pyridoxal phosphate</keyword>
<dbReference type="InterPro" id="IPR050087">
    <property type="entry name" value="AON_synthase_class-II"/>
</dbReference>
<evidence type="ECO:0000256" key="6">
    <source>
        <dbReference type="ARBA" id="ARBA00022679"/>
    </source>
</evidence>
<gene>
    <name evidence="13" type="primary">bioF_7</name>
    <name evidence="13" type="ORF">SDC9_36536</name>
</gene>
<sequence>MNYTDKETSCKQELIQLEQTGNLRGLPGIELDGKWIHLDEKRMLNLSSNDYLGIASDQKMRQDFLSNLDIDKAIFSSSSSRLLTGNYPVYQKVERLLTDLYKKESALVFSSGYHMNMGILPAIADKNTLILADKLVHASIIDGIRISSAQCIRYRHQDYRQVEELLDKHHAGFRSMIIVTESIFSMDGDVSPLPLLVQLKKKYPNTFLYVDEAHAVGVRGLNGLGIAEEEDCIPEIDFLCGTFGKAFASMGGFVVCSKIFRDYLINRMRTFIFTTALPPIQLEWSFFVINQMINMNEERMWLRKSSQTVKEALEEKGFTSTSSSHILPVVIGDSKETILKAGVMQGKGFYMLPVRPPTVPEGTSRLRISLTAGITSAELNQLIQNL</sequence>
<dbReference type="GO" id="GO:0009102">
    <property type="term" value="P:biotin biosynthetic process"/>
    <property type="evidence" value="ECO:0007669"/>
    <property type="project" value="UniProtKB-KW"/>
</dbReference>
<reference evidence="13" key="1">
    <citation type="submission" date="2019-08" db="EMBL/GenBank/DDBJ databases">
        <authorList>
            <person name="Kucharzyk K."/>
            <person name="Murdoch R.W."/>
            <person name="Higgins S."/>
            <person name="Loffler F."/>
        </authorList>
    </citation>
    <scope>NUCLEOTIDE SEQUENCE</scope>
</reference>
<evidence type="ECO:0000256" key="3">
    <source>
        <dbReference type="ARBA" id="ARBA00010008"/>
    </source>
</evidence>
<dbReference type="Pfam" id="PF00155">
    <property type="entry name" value="Aminotran_1_2"/>
    <property type="match status" value="1"/>
</dbReference>